<dbReference type="STRING" id="1050202.GCA_000384035_02498"/>
<dbReference type="InterPro" id="IPR043168">
    <property type="entry name" value="DegV_C"/>
</dbReference>
<dbReference type="EMBL" id="PVSR01000003">
    <property type="protein sequence ID" value="PRW64490.1"/>
    <property type="molecule type" value="Genomic_DNA"/>
</dbReference>
<dbReference type="Gene3D" id="3.30.1180.10">
    <property type="match status" value="1"/>
</dbReference>
<gene>
    <name evidence="3" type="ORF">CEP50_03760</name>
</gene>
<dbReference type="GO" id="GO:0008289">
    <property type="term" value="F:lipid binding"/>
    <property type="evidence" value="ECO:0007669"/>
    <property type="project" value="UniProtKB-KW"/>
</dbReference>
<dbReference type="PROSITE" id="PS51482">
    <property type="entry name" value="DEGV"/>
    <property type="match status" value="1"/>
</dbReference>
<dbReference type="InterPro" id="IPR003797">
    <property type="entry name" value="DegV"/>
</dbReference>
<dbReference type="SUPFAM" id="SSF82549">
    <property type="entry name" value="DAK1/DegV-like"/>
    <property type="match status" value="1"/>
</dbReference>
<accession>A0A2T0GZH8</accession>
<evidence type="ECO:0000313" key="3">
    <source>
        <dbReference type="EMBL" id="PRW64490.1"/>
    </source>
</evidence>
<comment type="caution">
    <text evidence="3">The sequence shown here is derived from an EMBL/GenBank/DDBJ whole genome shotgun (WGS) entry which is preliminary data.</text>
</comment>
<organism evidence="3 4">
    <name type="scientific">Actinopolyspora mortivallis</name>
    <dbReference type="NCBI Taxonomy" id="33906"/>
    <lineage>
        <taxon>Bacteria</taxon>
        <taxon>Bacillati</taxon>
        <taxon>Actinomycetota</taxon>
        <taxon>Actinomycetes</taxon>
        <taxon>Actinopolysporales</taxon>
        <taxon>Actinopolysporaceae</taxon>
        <taxon>Actinopolyspora</taxon>
    </lineage>
</organism>
<dbReference type="Gene3D" id="3.40.50.10170">
    <property type="match status" value="1"/>
</dbReference>
<protein>
    <submittedName>
        <fullName evidence="3">Fatty acid-binding protein DegV</fullName>
    </submittedName>
</protein>
<dbReference type="RefSeq" id="WP_106112533.1">
    <property type="nucleotide sequence ID" value="NZ_PVSR01000003.1"/>
</dbReference>
<dbReference type="Pfam" id="PF02645">
    <property type="entry name" value="DegV"/>
    <property type="match status" value="1"/>
</dbReference>
<dbReference type="InParanoid" id="A0A2T0GZH8"/>
<proteinExistence type="predicted"/>
<keyword evidence="4" id="KW-1185">Reference proteome</keyword>
<reference evidence="3 4" key="1">
    <citation type="submission" date="2018-03" db="EMBL/GenBank/DDBJ databases">
        <title>Actinopolyspora mortivallis from Sahara, screening for active biomolecules.</title>
        <authorList>
            <person name="Selama O."/>
            <person name="Wellington E.M.H."/>
            <person name="Hacene H."/>
        </authorList>
    </citation>
    <scope>NUCLEOTIDE SEQUENCE [LARGE SCALE GENOMIC DNA]</scope>
    <source>
        <strain evidence="3 4">M5A</strain>
    </source>
</reference>
<dbReference type="Proteomes" id="UP000239352">
    <property type="component" value="Unassembled WGS sequence"/>
</dbReference>
<sequence length="297" mass="30501">MTTAVVTDSAAGLPPERAESHGVRVVPLHARVDDHPAGDGRILATDELTAALEQGRRVSTAGATVPELTRVYREALDSGADSVLSVHLSGRLSGTCDAARVAAREVDPVRIHVLDSRSVAMGLGFAVLAAAERAFSGATVSEVSGAAERAASRAAVLFSVRTLEYLRRGGRIGSAAALVGTALSVRPLLRVRDGAIEAVEKVRTTNRALNRLLELAVATAGAQPGVAVAVQHLAAPRRANELASSLVRRLPSCSDCVVSEIDPTVGAHIGPGALGVVVLPGGWHGADAESPPGAEDR</sequence>
<feature type="region of interest" description="Disordered" evidence="2">
    <location>
        <begin position="1"/>
        <end position="20"/>
    </location>
</feature>
<evidence type="ECO:0000256" key="2">
    <source>
        <dbReference type="SAM" id="MobiDB-lite"/>
    </source>
</evidence>
<dbReference type="InterPro" id="IPR050270">
    <property type="entry name" value="DegV_domain_contain"/>
</dbReference>
<evidence type="ECO:0000256" key="1">
    <source>
        <dbReference type="ARBA" id="ARBA00023121"/>
    </source>
</evidence>
<name>A0A2T0GZH8_ACTMO</name>
<evidence type="ECO:0000313" key="4">
    <source>
        <dbReference type="Proteomes" id="UP000239352"/>
    </source>
</evidence>
<dbReference type="NCBIfam" id="TIGR00762">
    <property type="entry name" value="DegV"/>
    <property type="match status" value="1"/>
</dbReference>
<dbReference type="PANTHER" id="PTHR33434:SF2">
    <property type="entry name" value="FATTY ACID-BINDING PROTEIN TM_1468"/>
    <property type="match status" value="1"/>
</dbReference>
<keyword evidence="1" id="KW-0446">Lipid-binding</keyword>
<dbReference type="PANTHER" id="PTHR33434">
    <property type="entry name" value="DEGV DOMAIN-CONTAINING PROTEIN DR_1986-RELATED"/>
    <property type="match status" value="1"/>
</dbReference>
<dbReference type="AlphaFoldDB" id="A0A2T0GZH8"/>